<evidence type="ECO:0000313" key="3">
    <source>
        <dbReference type="RefSeq" id="XP_026725155.1"/>
    </source>
</evidence>
<dbReference type="RefSeq" id="XP_026725155.1">
    <property type="nucleotide sequence ID" value="XM_026869354.1"/>
</dbReference>
<dbReference type="Gene3D" id="3.40.50.720">
    <property type="entry name" value="NAD(P)-binding Rossmann-like Domain"/>
    <property type="match status" value="1"/>
</dbReference>
<keyword evidence="2" id="KW-1185">Reference proteome</keyword>
<dbReference type="FunFam" id="3.40.50.720:FF:000084">
    <property type="entry name" value="Short-chain dehydrogenase reductase"/>
    <property type="match status" value="1"/>
</dbReference>
<dbReference type="PANTHER" id="PTHR43975:SF2">
    <property type="entry name" value="EG:BACR7A4.14 PROTEIN-RELATED"/>
    <property type="match status" value="1"/>
</dbReference>
<keyword evidence="1" id="KW-0560">Oxidoreductase</keyword>
<organism evidence="2 3">
    <name type="scientific">Trichoplusia ni</name>
    <name type="common">Cabbage looper</name>
    <dbReference type="NCBI Taxonomy" id="7111"/>
    <lineage>
        <taxon>Eukaryota</taxon>
        <taxon>Metazoa</taxon>
        <taxon>Ecdysozoa</taxon>
        <taxon>Arthropoda</taxon>
        <taxon>Hexapoda</taxon>
        <taxon>Insecta</taxon>
        <taxon>Pterygota</taxon>
        <taxon>Neoptera</taxon>
        <taxon>Endopterygota</taxon>
        <taxon>Lepidoptera</taxon>
        <taxon>Glossata</taxon>
        <taxon>Ditrysia</taxon>
        <taxon>Noctuoidea</taxon>
        <taxon>Noctuidae</taxon>
        <taxon>Plusiinae</taxon>
        <taxon>Trichoplusia</taxon>
    </lineage>
</organism>
<proteinExistence type="predicted"/>
<evidence type="ECO:0000256" key="1">
    <source>
        <dbReference type="ARBA" id="ARBA00023002"/>
    </source>
</evidence>
<sequence length="252" mass="26673">MSFNDKVVIVTGASSGIGAAIAVEFSGLGAKVTIVGRNEKNLNEVAKKCKSPLQIVADVTNENDLKKIVNETVKHFGKIDILINNAGMSLLSSILAENAIEIFDKVMNTNLRSTVYLTHLAAPHIIKTKGNIINISSICGLAVLAKDLFAYNTSKAAMDHFTRSIASELASSGVRVNSVNPGPVKTNFIENMGLAKKEQVDATYDHIALTTALGRVSGAEEIADLVTFLASDKARAITGAVFVSDNGSLVKV</sequence>
<dbReference type="OrthoDB" id="47007at2759"/>
<dbReference type="GeneID" id="113492068"/>
<dbReference type="PRINTS" id="PR00081">
    <property type="entry name" value="GDHRDH"/>
</dbReference>
<dbReference type="InterPro" id="IPR002347">
    <property type="entry name" value="SDR_fam"/>
</dbReference>
<dbReference type="PANTHER" id="PTHR43975">
    <property type="entry name" value="ZGC:101858"/>
    <property type="match status" value="1"/>
</dbReference>
<dbReference type="Proteomes" id="UP000322000">
    <property type="component" value="Chromosome 3"/>
</dbReference>
<dbReference type="PRINTS" id="PR00080">
    <property type="entry name" value="SDRFAMILY"/>
</dbReference>
<evidence type="ECO:0000313" key="2">
    <source>
        <dbReference type="Proteomes" id="UP000322000"/>
    </source>
</evidence>
<accession>A0A7E5VA53</accession>
<dbReference type="InterPro" id="IPR020904">
    <property type="entry name" value="Sc_DH/Rdtase_CS"/>
</dbReference>
<dbReference type="KEGG" id="tnl:113492068"/>
<dbReference type="Pfam" id="PF13561">
    <property type="entry name" value="adh_short_C2"/>
    <property type="match status" value="1"/>
</dbReference>
<dbReference type="SUPFAM" id="SSF51735">
    <property type="entry name" value="NAD(P)-binding Rossmann-fold domains"/>
    <property type="match status" value="1"/>
</dbReference>
<dbReference type="GO" id="GO:0016491">
    <property type="term" value="F:oxidoreductase activity"/>
    <property type="evidence" value="ECO:0007669"/>
    <property type="project" value="UniProtKB-KW"/>
</dbReference>
<name>A0A7E5VA53_TRINI</name>
<dbReference type="AlphaFoldDB" id="A0A7E5VA53"/>
<protein>
    <submittedName>
        <fullName evidence="3">Uncharacterized protein LOC113492068</fullName>
    </submittedName>
</protein>
<dbReference type="PROSITE" id="PS00061">
    <property type="entry name" value="ADH_SHORT"/>
    <property type="match status" value="1"/>
</dbReference>
<dbReference type="InParanoid" id="A0A7E5VA53"/>
<gene>
    <name evidence="3" type="primary">LOC113492068</name>
</gene>
<reference evidence="3" key="1">
    <citation type="submission" date="2025-08" db="UniProtKB">
        <authorList>
            <consortium name="RefSeq"/>
        </authorList>
    </citation>
    <scope>IDENTIFICATION</scope>
</reference>
<dbReference type="InterPro" id="IPR036291">
    <property type="entry name" value="NAD(P)-bd_dom_sf"/>
</dbReference>
<dbReference type="NCBIfam" id="NF005559">
    <property type="entry name" value="PRK07231.1"/>
    <property type="match status" value="1"/>
</dbReference>